<evidence type="ECO:0000313" key="4">
    <source>
        <dbReference type="Proteomes" id="UP000295662"/>
    </source>
</evidence>
<dbReference type="RefSeq" id="WP_133793123.1">
    <property type="nucleotide sequence ID" value="NZ_SOCA01000001.1"/>
</dbReference>
<dbReference type="AlphaFoldDB" id="A0A4R7SQA4"/>
<feature type="domain" description="DUF7737" evidence="2">
    <location>
        <begin position="777"/>
        <end position="882"/>
    </location>
</feature>
<evidence type="ECO:0000259" key="2">
    <source>
        <dbReference type="Pfam" id="PF24879"/>
    </source>
</evidence>
<gene>
    <name evidence="3" type="ORF">EI77_00446</name>
</gene>
<dbReference type="EMBL" id="SOCA01000001">
    <property type="protein sequence ID" value="TDU81144.1"/>
    <property type="molecule type" value="Genomic_DNA"/>
</dbReference>
<comment type="caution">
    <text evidence="3">The sequence shown here is derived from an EMBL/GenBank/DDBJ whole genome shotgun (WGS) entry which is preliminary data.</text>
</comment>
<proteinExistence type="predicted"/>
<feature type="domain" description="DUF4132" evidence="1">
    <location>
        <begin position="455"/>
        <end position="635"/>
    </location>
</feature>
<protein>
    <submittedName>
        <fullName evidence="3">Uncharacterized protein DUF4132</fullName>
    </submittedName>
</protein>
<accession>A0A4R7SQA4</accession>
<dbReference type="InterPro" id="IPR025406">
    <property type="entry name" value="DUF4132"/>
</dbReference>
<evidence type="ECO:0000313" key="3">
    <source>
        <dbReference type="EMBL" id="TDU81144.1"/>
    </source>
</evidence>
<dbReference type="InterPro" id="IPR056639">
    <property type="entry name" value="DUF7737"/>
</dbReference>
<dbReference type="OrthoDB" id="9763697at2"/>
<dbReference type="Pfam" id="PF13569">
    <property type="entry name" value="DUF4132"/>
    <property type="match status" value="1"/>
</dbReference>
<dbReference type="Proteomes" id="UP000295662">
    <property type="component" value="Unassembled WGS sequence"/>
</dbReference>
<keyword evidence="4" id="KW-1185">Reference proteome</keyword>
<reference evidence="3 4" key="1">
    <citation type="submission" date="2019-03" db="EMBL/GenBank/DDBJ databases">
        <title>Genomic Encyclopedia of Archaeal and Bacterial Type Strains, Phase II (KMG-II): from individual species to whole genera.</title>
        <authorList>
            <person name="Goeker M."/>
        </authorList>
    </citation>
    <scope>NUCLEOTIDE SEQUENCE [LARGE SCALE GENOMIC DNA]</scope>
    <source>
        <strain evidence="3 4">ATCC 25309</strain>
    </source>
</reference>
<organism evidence="3 4">
    <name type="scientific">Prosthecobacter fusiformis</name>
    <dbReference type="NCBI Taxonomy" id="48464"/>
    <lineage>
        <taxon>Bacteria</taxon>
        <taxon>Pseudomonadati</taxon>
        <taxon>Verrucomicrobiota</taxon>
        <taxon>Verrucomicrobiia</taxon>
        <taxon>Verrucomicrobiales</taxon>
        <taxon>Verrucomicrobiaceae</taxon>
        <taxon>Prosthecobacter</taxon>
    </lineage>
</organism>
<name>A0A4R7SQA4_9BACT</name>
<sequence>MNWLKDILHKIKGTSGEPPAKAEEKMSEAVLETRVAGETVSKLHHKQIQSYLDEAEPLLRNEWDRFSPKASKTGAEMLNVDCGEQAALAAALVEVIQNMDNGVANFFGTDRNSRKRRVALALLNSLLGRKLPLNEEQILTMLRWVCRGSSASSYLYPISGIVRIAEELAEEERMTEALVAGFLKFQKAFTRYAGADERRLSRRIDRAIGRTPDLPLEAGEAWTDAAIHDMSLAGKDVRDFWCSLLGHCVSATTASPSQKWMKQVEGLMEGEEGRTEFVQRMSAWLPLVNEPRTAGTKESQHVRAGTQVITDAHQDILRGLAWICGLVPGRETARLLSGLGLSAYKKMPQVGSRSVRVGNACIGALGLMGTADALGQLALLKVKLKFGGAQAAIDKALAKLAEQLGVPREELEEMSVPAYGMTGSGELVQQIGEFTAELRAISSRSTEVMWKRADGKAQKSLPAALKTEFAEDVKEFLAAKKDIEKMLPAQSERLDNLYLQRKTWPLAVWRERYCDHPLMSVLVRRLIWNFTTNGVTTPGVWLKDALVNRQGHPIELADDGSTVTLWHPLNQSADVVLGWRGFLEEWEIVQPFKQAHREVYLLTPAEEQTHVYSNRFAAHLLRQHQFNALCAARGWKNKLRLMVDDCYAPATRWLTQWGLRAEYWIEGAGTNYGTDTLESGAYRYVATDQVRFYPHDAAGVSAHAGGGGYTPNWGQAAEPLPLAEVDPLVFSEIMRDVDLFVGVASVGNDPAWLDGGRDEQQRGYWHEYGFGGLNASAQTRKAILERLVPRLKIASQCSFLDRFLLVQGKKHGYKIHLGSGNILIMPQDKYLCIVPAQGQVDKAGDKVFLPFEGDRVLSVILSKAFLLAADDKITDATILRQLK</sequence>
<evidence type="ECO:0000259" key="1">
    <source>
        <dbReference type="Pfam" id="PF13569"/>
    </source>
</evidence>
<dbReference type="Pfam" id="PF24879">
    <property type="entry name" value="DUF7737"/>
    <property type="match status" value="1"/>
</dbReference>